<evidence type="ECO:0000259" key="4">
    <source>
        <dbReference type="Pfam" id="PF03328"/>
    </source>
</evidence>
<dbReference type="GO" id="GO:0046872">
    <property type="term" value="F:metal ion binding"/>
    <property type="evidence" value="ECO:0007669"/>
    <property type="project" value="UniProtKB-KW"/>
</dbReference>
<dbReference type="GO" id="GO:0005737">
    <property type="term" value="C:cytoplasm"/>
    <property type="evidence" value="ECO:0007669"/>
    <property type="project" value="TreeGrafter"/>
</dbReference>
<dbReference type="InterPro" id="IPR040442">
    <property type="entry name" value="Pyrv_kinase-like_dom_sf"/>
</dbReference>
<feature type="domain" description="HpcH/HpaI aldolase/citrate lyase" evidence="4">
    <location>
        <begin position="30"/>
        <end position="224"/>
    </location>
</feature>
<accession>A0A136IIA2</accession>
<proteinExistence type="inferred from homology"/>
<evidence type="ECO:0000256" key="2">
    <source>
        <dbReference type="ARBA" id="ARBA00022723"/>
    </source>
</evidence>
<comment type="similarity">
    <text evidence="1">Belongs to the HpcH/HpaI aldolase family.</text>
</comment>
<dbReference type="SUPFAM" id="SSF51621">
    <property type="entry name" value="Phosphoenolpyruvate/pyruvate domain"/>
    <property type="match status" value="1"/>
</dbReference>
<dbReference type="PANTHER" id="PTHR30502">
    <property type="entry name" value="2-KETO-3-DEOXY-L-RHAMNONATE ALDOLASE"/>
    <property type="match status" value="1"/>
</dbReference>
<keyword evidence="3" id="KW-0456">Lyase</keyword>
<keyword evidence="6" id="KW-1185">Reference proteome</keyword>
<sequence length="275" mass="28566">MTRNSALANSLLDRAAANKVCKAFGIRLVTNPQVVQLAHNGGFDALFIDLEHSSLSLDDAGHHCAAALHIGITPFVRVPYQCGNGFVQRVLDGGAMGVVFPHIHTAEDAIAAVSISKYPQPNGPVTNGTRSMTGQLPLFGLRPTPVATIVSETNARGSSVILMMETASSIANVDAIAAVPGVDVLLIGSNDLSIELGVPGAFRSAAFQDALRRVSAACRAHGRIFGLAGIYGDAELHRWTLGELGARFILGQQDSGFLAAGAKACVAELDAALSS</sequence>
<dbReference type="Pfam" id="PF03328">
    <property type="entry name" value="HpcH_HpaI"/>
    <property type="match status" value="1"/>
</dbReference>
<dbReference type="Gene3D" id="3.20.20.60">
    <property type="entry name" value="Phosphoenolpyruvate-binding domains"/>
    <property type="match status" value="1"/>
</dbReference>
<dbReference type="STRING" id="196109.A0A136IIA2"/>
<protein>
    <submittedName>
        <fullName evidence="5">HpcH/HpaI aldolase</fullName>
    </submittedName>
</protein>
<evidence type="ECO:0000313" key="5">
    <source>
        <dbReference type="EMBL" id="KXJ84681.1"/>
    </source>
</evidence>
<dbReference type="InterPro" id="IPR005000">
    <property type="entry name" value="Aldolase/citrate-lyase_domain"/>
</dbReference>
<dbReference type="InterPro" id="IPR050251">
    <property type="entry name" value="HpcH-HpaI_aldolase"/>
</dbReference>
<dbReference type="GO" id="GO:0016832">
    <property type="term" value="F:aldehyde-lyase activity"/>
    <property type="evidence" value="ECO:0007669"/>
    <property type="project" value="TreeGrafter"/>
</dbReference>
<name>A0A136IIA2_9PEZI</name>
<reference evidence="6" key="1">
    <citation type="submission" date="2016-02" db="EMBL/GenBank/DDBJ databases">
        <title>Draft genome sequence of Microdochium bolleyi, a fungal endophyte of beachgrass.</title>
        <authorList>
            <consortium name="DOE Joint Genome Institute"/>
            <person name="David A.S."/>
            <person name="May G."/>
            <person name="Haridas S."/>
            <person name="Lim J."/>
            <person name="Wang M."/>
            <person name="Labutti K."/>
            <person name="Lipzen A."/>
            <person name="Barry K."/>
            <person name="Grigoriev I.V."/>
        </authorList>
    </citation>
    <scope>NUCLEOTIDE SEQUENCE [LARGE SCALE GENOMIC DNA]</scope>
    <source>
        <strain evidence="6">J235TASD1</strain>
    </source>
</reference>
<gene>
    <name evidence="5" type="ORF">Micbo1qcDRAFT_186915</name>
</gene>
<dbReference type="PANTHER" id="PTHR30502:SF0">
    <property type="entry name" value="PHOSPHOENOLPYRUVATE CARBOXYLASE FAMILY PROTEIN"/>
    <property type="match status" value="1"/>
</dbReference>
<evidence type="ECO:0000313" key="6">
    <source>
        <dbReference type="Proteomes" id="UP000070501"/>
    </source>
</evidence>
<dbReference type="InParanoid" id="A0A136IIA2"/>
<dbReference type="EMBL" id="KQ964357">
    <property type="protein sequence ID" value="KXJ84681.1"/>
    <property type="molecule type" value="Genomic_DNA"/>
</dbReference>
<dbReference type="InterPro" id="IPR015813">
    <property type="entry name" value="Pyrv/PenolPyrv_kinase-like_dom"/>
</dbReference>
<dbReference type="OrthoDB" id="2326446at2759"/>
<evidence type="ECO:0000256" key="3">
    <source>
        <dbReference type="ARBA" id="ARBA00023239"/>
    </source>
</evidence>
<keyword evidence="2" id="KW-0479">Metal-binding</keyword>
<organism evidence="5 6">
    <name type="scientific">Microdochium bolleyi</name>
    <dbReference type="NCBI Taxonomy" id="196109"/>
    <lineage>
        <taxon>Eukaryota</taxon>
        <taxon>Fungi</taxon>
        <taxon>Dikarya</taxon>
        <taxon>Ascomycota</taxon>
        <taxon>Pezizomycotina</taxon>
        <taxon>Sordariomycetes</taxon>
        <taxon>Xylariomycetidae</taxon>
        <taxon>Xylariales</taxon>
        <taxon>Microdochiaceae</taxon>
        <taxon>Microdochium</taxon>
    </lineage>
</organism>
<evidence type="ECO:0000256" key="1">
    <source>
        <dbReference type="ARBA" id="ARBA00005568"/>
    </source>
</evidence>
<dbReference type="AlphaFoldDB" id="A0A136IIA2"/>
<dbReference type="Proteomes" id="UP000070501">
    <property type="component" value="Unassembled WGS sequence"/>
</dbReference>